<evidence type="ECO:0000256" key="2">
    <source>
        <dbReference type="ARBA" id="ARBA00023008"/>
    </source>
</evidence>
<organism evidence="5 6">
    <name type="scientific">Porphyra umbilicalis</name>
    <name type="common">Purple laver</name>
    <name type="synonym">Red alga</name>
    <dbReference type="NCBI Taxonomy" id="2786"/>
    <lineage>
        <taxon>Eukaryota</taxon>
        <taxon>Rhodophyta</taxon>
        <taxon>Bangiophyceae</taxon>
        <taxon>Bangiales</taxon>
        <taxon>Bangiaceae</taxon>
        <taxon>Porphyra</taxon>
    </lineage>
</organism>
<dbReference type="EMBL" id="KV918922">
    <property type="protein sequence ID" value="OSX74987.1"/>
    <property type="molecule type" value="Genomic_DNA"/>
</dbReference>
<dbReference type="AlphaFoldDB" id="A0A1X6P2D6"/>
<evidence type="ECO:0000313" key="6">
    <source>
        <dbReference type="Proteomes" id="UP000218209"/>
    </source>
</evidence>
<dbReference type="InterPro" id="IPR050316">
    <property type="entry name" value="Tyrosinase/Hemocyanin"/>
</dbReference>
<dbReference type="InterPro" id="IPR008922">
    <property type="entry name" value="Di-copper_centre_dom_sf"/>
</dbReference>
<keyword evidence="1" id="KW-0479">Metal-binding</keyword>
<gene>
    <name evidence="5" type="ORF">BU14_0259s0022</name>
</gene>
<feature type="domain" description="Tyrosinase copper-binding" evidence="4">
    <location>
        <begin position="61"/>
        <end position="72"/>
    </location>
</feature>
<keyword evidence="2" id="KW-0186">Copper</keyword>
<evidence type="ECO:0000256" key="1">
    <source>
        <dbReference type="ARBA" id="ARBA00022723"/>
    </source>
</evidence>
<dbReference type="OrthoDB" id="6132182at2759"/>
<dbReference type="Proteomes" id="UP000218209">
    <property type="component" value="Unassembled WGS sequence"/>
</dbReference>
<dbReference type="PANTHER" id="PTHR11474">
    <property type="entry name" value="TYROSINASE FAMILY MEMBER"/>
    <property type="match status" value="1"/>
</dbReference>
<sequence length="198" mass="20980">MDGITFDEPPVLRALILGRTSYAAFTEAIEWSHGGPHSAIGGAQLTTNEGDMSFVPTSPNDPAFYLHHAFIDYLWARRQAAPGRSANEYGGTNRGGRPARSSDRLSPFGRATVASTFSLPCVTYAEPRATTSPRRPVQRRSRLAALRVGAVVDARRVRREAAQAAFARSSGLGAAAVARARRTVVAASDGAVAAGTLD</sequence>
<evidence type="ECO:0000313" key="5">
    <source>
        <dbReference type="EMBL" id="OSX74987.1"/>
    </source>
</evidence>
<dbReference type="GO" id="GO:0046872">
    <property type="term" value="F:metal ion binding"/>
    <property type="evidence" value="ECO:0007669"/>
    <property type="project" value="UniProtKB-KW"/>
</dbReference>
<dbReference type="PROSITE" id="PS00498">
    <property type="entry name" value="TYROSINASE_2"/>
    <property type="match status" value="1"/>
</dbReference>
<dbReference type="InterPro" id="IPR002227">
    <property type="entry name" value="Tyrosinase_Cu-bd"/>
</dbReference>
<dbReference type="Pfam" id="PF00264">
    <property type="entry name" value="Tyrosinase"/>
    <property type="match status" value="1"/>
</dbReference>
<proteinExistence type="predicted"/>
<dbReference type="SUPFAM" id="SSF48056">
    <property type="entry name" value="Di-copper centre-containing domain"/>
    <property type="match status" value="1"/>
</dbReference>
<reference evidence="5 6" key="1">
    <citation type="submission" date="2017-03" db="EMBL/GenBank/DDBJ databases">
        <title>WGS assembly of Porphyra umbilicalis.</title>
        <authorList>
            <person name="Brawley S.H."/>
            <person name="Blouin N.A."/>
            <person name="Ficko-Blean E."/>
            <person name="Wheeler G.L."/>
            <person name="Lohr M."/>
            <person name="Goodson H.V."/>
            <person name="Jenkins J.W."/>
            <person name="Blaby-Haas C.E."/>
            <person name="Helliwell K.E."/>
            <person name="Chan C."/>
            <person name="Marriage T."/>
            <person name="Bhattacharya D."/>
            <person name="Klein A.S."/>
            <person name="Badis Y."/>
            <person name="Brodie J."/>
            <person name="Cao Y."/>
            <person name="Collen J."/>
            <person name="Dittami S.M."/>
            <person name="Gachon C.M."/>
            <person name="Green B.R."/>
            <person name="Karpowicz S."/>
            <person name="Kim J.W."/>
            <person name="Kudahl U."/>
            <person name="Lin S."/>
            <person name="Michel G."/>
            <person name="Mittag M."/>
            <person name="Olson B.J."/>
            <person name="Pangilinan J."/>
            <person name="Peng Y."/>
            <person name="Qiu H."/>
            <person name="Shu S."/>
            <person name="Singer J.T."/>
            <person name="Smith A.G."/>
            <person name="Sprecher B.N."/>
            <person name="Wagner V."/>
            <person name="Wang W."/>
            <person name="Wang Z.-Y."/>
            <person name="Yan J."/>
            <person name="Yarish C."/>
            <person name="Zoeuner-Riek S."/>
            <person name="Zhuang Y."/>
            <person name="Zou Y."/>
            <person name="Lindquist E.A."/>
            <person name="Grimwood J."/>
            <person name="Barry K."/>
            <person name="Rokhsar D.S."/>
            <person name="Schmutz J."/>
            <person name="Stiller J.W."/>
            <person name="Grossman A.R."/>
            <person name="Prochnik S.E."/>
        </authorList>
    </citation>
    <scope>NUCLEOTIDE SEQUENCE [LARGE SCALE GENOMIC DNA]</scope>
    <source>
        <strain evidence="5">4086291</strain>
    </source>
</reference>
<keyword evidence="6" id="KW-1185">Reference proteome</keyword>
<dbReference type="PANTHER" id="PTHR11474:SF126">
    <property type="entry name" value="TYROSINASE-LIKE PROTEIN TYR-1-RELATED"/>
    <property type="match status" value="1"/>
</dbReference>
<protein>
    <recommendedName>
        <fullName evidence="4">Tyrosinase copper-binding domain-containing protein</fullName>
    </recommendedName>
</protein>
<dbReference type="GO" id="GO:0016491">
    <property type="term" value="F:oxidoreductase activity"/>
    <property type="evidence" value="ECO:0007669"/>
    <property type="project" value="InterPro"/>
</dbReference>
<evidence type="ECO:0000256" key="3">
    <source>
        <dbReference type="SAM" id="MobiDB-lite"/>
    </source>
</evidence>
<accession>A0A1X6P2D6</accession>
<feature type="region of interest" description="Disordered" evidence="3">
    <location>
        <begin position="84"/>
        <end position="105"/>
    </location>
</feature>
<dbReference type="Gene3D" id="1.10.1280.10">
    <property type="entry name" value="Di-copper center containing domain from catechol oxidase"/>
    <property type="match status" value="1"/>
</dbReference>
<name>A0A1X6P2D6_PORUM</name>
<evidence type="ECO:0000259" key="4">
    <source>
        <dbReference type="PROSITE" id="PS00498"/>
    </source>
</evidence>